<sequence length="82" mass="8953">MSQSPGTPDFNGLDWIRAVPEGGTEHGPGPWIEVAFGDGDAVYLRESDDPGTVVTTTRQKWDAFVRGVQAGEFDHFVEDACR</sequence>
<evidence type="ECO:0000256" key="1">
    <source>
        <dbReference type="SAM" id="MobiDB-lite"/>
    </source>
</evidence>
<feature type="region of interest" description="Disordered" evidence="1">
    <location>
        <begin position="1"/>
        <end position="29"/>
    </location>
</feature>
<dbReference type="Pfam" id="PF04149">
    <property type="entry name" value="DUF397"/>
    <property type="match status" value="1"/>
</dbReference>
<dbReference type="AlphaFoldDB" id="A0A6L6X8X3"/>
<evidence type="ECO:0000313" key="3">
    <source>
        <dbReference type="EMBL" id="MVO89819.1"/>
    </source>
</evidence>
<comment type="caution">
    <text evidence="3">The sequence shown here is derived from an EMBL/GenBank/DDBJ whole genome shotgun (WGS) entry which is preliminary data.</text>
</comment>
<dbReference type="InterPro" id="IPR007278">
    <property type="entry name" value="DUF397"/>
</dbReference>
<protein>
    <submittedName>
        <fullName evidence="3">DUF397 domain-containing protein</fullName>
    </submittedName>
</protein>
<reference evidence="3 4" key="1">
    <citation type="submission" date="2019-11" db="EMBL/GenBank/DDBJ databases">
        <title>Streptomyces typhae sp. nov., a novel endophytic actinomycete isolated from the root of cattail pollen (Typha angustifolia L.).</title>
        <authorList>
            <person name="Peng C."/>
        </authorList>
    </citation>
    <scope>NUCLEOTIDE SEQUENCE [LARGE SCALE GENOMIC DNA]</scope>
    <source>
        <strain evidence="4">p1417</strain>
    </source>
</reference>
<organism evidence="3 4">
    <name type="scientific">Streptomyces typhae</name>
    <dbReference type="NCBI Taxonomy" id="2681492"/>
    <lineage>
        <taxon>Bacteria</taxon>
        <taxon>Bacillati</taxon>
        <taxon>Actinomycetota</taxon>
        <taxon>Actinomycetes</taxon>
        <taxon>Kitasatosporales</taxon>
        <taxon>Streptomycetaceae</taxon>
        <taxon>Streptomyces</taxon>
    </lineage>
</organism>
<evidence type="ECO:0000313" key="4">
    <source>
        <dbReference type="Proteomes" id="UP000483802"/>
    </source>
</evidence>
<gene>
    <name evidence="3" type="ORF">GPA10_34975</name>
</gene>
<dbReference type="RefSeq" id="WP_157168958.1">
    <property type="nucleotide sequence ID" value="NZ_WPNZ01000027.1"/>
</dbReference>
<proteinExistence type="predicted"/>
<dbReference type="Proteomes" id="UP000483802">
    <property type="component" value="Unassembled WGS sequence"/>
</dbReference>
<evidence type="ECO:0000259" key="2">
    <source>
        <dbReference type="Pfam" id="PF04149"/>
    </source>
</evidence>
<accession>A0A6L6X8X3</accession>
<keyword evidence="4" id="KW-1185">Reference proteome</keyword>
<feature type="domain" description="DUF397" evidence="2">
    <location>
        <begin position="30"/>
        <end position="69"/>
    </location>
</feature>
<name>A0A6L6X8X3_9ACTN</name>
<dbReference type="EMBL" id="WPNZ01000027">
    <property type="protein sequence ID" value="MVO89819.1"/>
    <property type="molecule type" value="Genomic_DNA"/>
</dbReference>